<comment type="subcellular location">
    <subcellularLocation>
        <location evidence="2">Cytoplasm</location>
    </subcellularLocation>
</comment>
<dbReference type="Gene3D" id="3.40.50.10680">
    <property type="entry name" value="CofD-like domains"/>
    <property type="match status" value="1"/>
</dbReference>
<accession>A0A1G2D215</accession>
<dbReference type="InterPro" id="IPR038136">
    <property type="entry name" value="CofD-like_dom_sf"/>
</dbReference>
<dbReference type="HAMAP" id="MF_00973">
    <property type="entry name" value="Gluconeogen_factor"/>
    <property type="match status" value="1"/>
</dbReference>
<dbReference type="SUPFAM" id="SSF142338">
    <property type="entry name" value="CofD-like"/>
    <property type="match status" value="1"/>
</dbReference>
<name>A0A1G2D215_9BACT</name>
<dbReference type="PANTHER" id="PTHR30135:SF3">
    <property type="entry name" value="GLUCONEOGENESIS FACTOR-RELATED"/>
    <property type="match status" value="1"/>
</dbReference>
<dbReference type="PANTHER" id="PTHR30135">
    <property type="entry name" value="UNCHARACTERIZED PROTEIN YVCK-RELATED"/>
    <property type="match status" value="1"/>
</dbReference>
<comment type="function">
    <text evidence="2">Required for morphogenesis under gluconeogenic growth conditions.</text>
</comment>
<dbReference type="EMBL" id="MHLL01000055">
    <property type="protein sequence ID" value="OGZ07643.1"/>
    <property type="molecule type" value="Genomic_DNA"/>
</dbReference>
<dbReference type="STRING" id="1798661.A3D65_03695"/>
<dbReference type="GO" id="GO:0043743">
    <property type="term" value="F:LPPG:FO 2-phospho-L-lactate transferase activity"/>
    <property type="evidence" value="ECO:0007669"/>
    <property type="project" value="InterPro"/>
</dbReference>
<dbReference type="AlphaFoldDB" id="A0A1G2D215"/>
<dbReference type="NCBIfam" id="TIGR01826">
    <property type="entry name" value="CofD_related"/>
    <property type="match status" value="1"/>
</dbReference>
<comment type="similarity">
    <text evidence="2">Belongs to the gluconeogenesis factor family.</text>
</comment>
<sequence>MNVQNTRKKIVVIGGGTGTFTVLSGLKHYPVDLTAVVTMADDGGSTGRLRDEFGVLPPGDLRQCLVALSEADHVMRKLFNHRYDRGELAGHNFGNIFISTLEQVTGSLDRALDVAGKILNIRGRVIPVTLSKVGLIAELKNGKILYGESALSDYQLVSRFGVEKIYLKPKAKANRKAIEAIATADLVVVGPGNLYASLIPNFLVAGVGEALSLSKAKRVYVANLMNKNGHTDDFLVSDYVRVLEGAIGKKWVFDAVVYNTKKPAQVLLRKYADEGSPVVCGPECRQGGFELVGTDLLANDLAKTAKKDFLRRTLIRHDPEKLARVLMQLAV</sequence>
<keyword evidence="1 2" id="KW-0963">Cytoplasm</keyword>
<comment type="caution">
    <text evidence="3">The sequence shown here is derived from an EMBL/GenBank/DDBJ whole genome shotgun (WGS) entry which is preliminary data.</text>
</comment>
<protein>
    <recommendedName>
        <fullName evidence="2">Putative gluconeogenesis factor</fullName>
    </recommendedName>
</protein>
<dbReference type="CDD" id="cd07187">
    <property type="entry name" value="YvcK_like"/>
    <property type="match status" value="1"/>
</dbReference>
<dbReference type="InterPro" id="IPR010119">
    <property type="entry name" value="Gluconeogen_factor"/>
</dbReference>
<dbReference type="InterPro" id="IPR002882">
    <property type="entry name" value="CofD"/>
</dbReference>
<evidence type="ECO:0000313" key="3">
    <source>
        <dbReference type="EMBL" id="OGZ07643.1"/>
    </source>
</evidence>
<dbReference type="GO" id="GO:0005737">
    <property type="term" value="C:cytoplasm"/>
    <property type="evidence" value="ECO:0007669"/>
    <property type="project" value="UniProtKB-SubCell"/>
</dbReference>
<evidence type="ECO:0000256" key="1">
    <source>
        <dbReference type="ARBA" id="ARBA00022490"/>
    </source>
</evidence>
<gene>
    <name evidence="3" type="ORF">A3D65_03695</name>
</gene>
<dbReference type="Proteomes" id="UP000177996">
    <property type="component" value="Unassembled WGS sequence"/>
</dbReference>
<proteinExistence type="inferred from homology"/>
<evidence type="ECO:0000256" key="2">
    <source>
        <dbReference type="HAMAP-Rule" id="MF_00973"/>
    </source>
</evidence>
<dbReference type="GO" id="GO:0008360">
    <property type="term" value="P:regulation of cell shape"/>
    <property type="evidence" value="ECO:0007669"/>
    <property type="project" value="UniProtKB-UniRule"/>
</dbReference>
<organism evidence="3 4">
    <name type="scientific">Candidatus Lloydbacteria bacterium RIFCSPHIGHO2_02_FULL_50_13</name>
    <dbReference type="NCBI Taxonomy" id="1798661"/>
    <lineage>
        <taxon>Bacteria</taxon>
        <taxon>Candidatus Lloydiibacteriota</taxon>
    </lineage>
</organism>
<evidence type="ECO:0000313" key="4">
    <source>
        <dbReference type="Proteomes" id="UP000177996"/>
    </source>
</evidence>
<dbReference type="Pfam" id="PF01933">
    <property type="entry name" value="CofD"/>
    <property type="match status" value="1"/>
</dbReference>
<reference evidence="3 4" key="1">
    <citation type="journal article" date="2016" name="Nat. Commun.">
        <title>Thousands of microbial genomes shed light on interconnected biogeochemical processes in an aquifer system.</title>
        <authorList>
            <person name="Anantharaman K."/>
            <person name="Brown C.T."/>
            <person name="Hug L.A."/>
            <person name="Sharon I."/>
            <person name="Castelle C.J."/>
            <person name="Probst A.J."/>
            <person name="Thomas B.C."/>
            <person name="Singh A."/>
            <person name="Wilkins M.J."/>
            <person name="Karaoz U."/>
            <person name="Brodie E.L."/>
            <person name="Williams K.H."/>
            <person name="Hubbard S.S."/>
            <person name="Banfield J.F."/>
        </authorList>
    </citation>
    <scope>NUCLEOTIDE SEQUENCE [LARGE SCALE GENOMIC DNA]</scope>
</reference>